<dbReference type="SUPFAM" id="SSF55447">
    <property type="entry name" value="CO dehydrogenase flavoprotein C-terminal domain-like"/>
    <property type="match status" value="1"/>
</dbReference>
<dbReference type="InterPro" id="IPR016166">
    <property type="entry name" value="FAD-bd_PCMH"/>
</dbReference>
<dbReference type="PANTHER" id="PTHR42659:SF1">
    <property type="entry name" value="OXIDOREDUCTASE"/>
    <property type="match status" value="1"/>
</dbReference>
<dbReference type="RefSeq" id="WP_244763846.1">
    <property type="nucleotide sequence ID" value="NZ_JALJCJ010000009.1"/>
</dbReference>
<dbReference type="InterPro" id="IPR016167">
    <property type="entry name" value="FAD-bd_PCMH_sub1"/>
</dbReference>
<dbReference type="InterPro" id="IPR036683">
    <property type="entry name" value="CO_DH_flav_C_dom_sf"/>
</dbReference>
<dbReference type="InterPro" id="IPR016169">
    <property type="entry name" value="FAD-bd_PCMH_sub2"/>
</dbReference>
<dbReference type="SMART" id="SM01092">
    <property type="entry name" value="CO_deh_flav_C"/>
    <property type="match status" value="1"/>
</dbReference>
<name>A0ABT8XKJ9_9HYPH</name>
<dbReference type="Gene3D" id="3.30.390.50">
    <property type="entry name" value="CO dehydrogenase flavoprotein, C-terminal domain"/>
    <property type="match status" value="1"/>
</dbReference>
<gene>
    <name evidence="4" type="ORF">GB928_023975</name>
</gene>
<dbReference type="PROSITE" id="PS51387">
    <property type="entry name" value="FAD_PCMH"/>
    <property type="match status" value="1"/>
</dbReference>
<evidence type="ECO:0000313" key="5">
    <source>
        <dbReference type="Proteomes" id="UP001177080"/>
    </source>
</evidence>
<dbReference type="InterPro" id="IPR002346">
    <property type="entry name" value="Mopterin_DH_FAD-bd"/>
</dbReference>
<evidence type="ECO:0000259" key="3">
    <source>
        <dbReference type="PROSITE" id="PS51387"/>
    </source>
</evidence>
<comment type="caution">
    <text evidence="4">The sequence shown here is derived from an EMBL/GenBank/DDBJ whole genome shotgun (WGS) entry which is preliminary data.</text>
</comment>
<dbReference type="PANTHER" id="PTHR42659">
    <property type="entry name" value="XANTHINE DEHYDROGENASE SUBUNIT C-RELATED"/>
    <property type="match status" value="1"/>
</dbReference>
<evidence type="ECO:0000313" key="4">
    <source>
        <dbReference type="EMBL" id="MDO6124259.1"/>
    </source>
</evidence>
<evidence type="ECO:0000256" key="2">
    <source>
        <dbReference type="ARBA" id="ARBA00022827"/>
    </source>
</evidence>
<keyword evidence="5" id="KW-1185">Reference proteome</keyword>
<evidence type="ECO:0000256" key="1">
    <source>
        <dbReference type="ARBA" id="ARBA00022630"/>
    </source>
</evidence>
<accession>A0ABT8XKJ9</accession>
<dbReference type="Gene3D" id="3.30.465.10">
    <property type="match status" value="2"/>
</dbReference>
<dbReference type="SUPFAM" id="SSF56176">
    <property type="entry name" value="FAD-binding/transporter-associated domain-like"/>
    <property type="match status" value="1"/>
</dbReference>
<organism evidence="4 5">
    <name type="scientific">Shinella curvata</name>
    <dbReference type="NCBI Taxonomy" id="1817964"/>
    <lineage>
        <taxon>Bacteria</taxon>
        <taxon>Pseudomonadati</taxon>
        <taxon>Pseudomonadota</taxon>
        <taxon>Alphaproteobacteria</taxon>
        <taxon>Hyphomicrobiales</taxon>
        <taxon>Rhizobiaceae</taxon>
        <taxon>Shinella</taxon>
    </lineage>
</organism>
<dbReference type="Gene3D" id="3.30.43.10">
    <property type="entry name" value="Uridine Diphospho-n-acetylenolpyruvylglucosamine Reductase, domain 2"/>
    <property type="match status" value="1"/>
</dbReference>
<dbReference type="Pfam" id="PF00941">
    <property type="entry name" value="FAD_binding_5"/>
    <property type="match status" value="1"/>
</dbReference>
<keyword evidence="1" id="KW-0285">Flavoprotein</keyword>
<dbReference type="Proteomes" id="UP001177080">
    <property type="component" value="Unassembled WGS sequence"/>
</dbReference>
<dbReference type="InterPro" id="IPR005107">
    <property type="entry name" value="CO_DH_flav_C"/>
</dbReference>
<sequence length="328" mass="34447">MIPFSYARASDVQDAIAKGALGGTKFLGGGTNLVDLMRETIERPTGLVDVTGLSSEITETRDGGVMIGAAARNTAVTEHPLIRSRYPALTRAIVAGASAQIRNMATVGGNLMQRTRCTYFYDGEGSHCNKRAPGDGCDALSGFNRSHAILGASDACIAVHPSDMCVALTALDAMVHIEGSDGSRSLPIKDFHRLPGDRPDIETMLQPGDLITAIELPASSIAANSTYRKVRDRASYAFALVSVAAALEIENGNVRDVRIALGGVAHKPWRAERAEAALRGKPAGEAAFLAAAEAELAAARTFEGNAFKVELARRTIVSVLTELSGGAV</sequence>
<reference evidence="4" key="1">
    <citation type="submission" date="2022-04" db="EMBL/GenBank/DDBJ databases">
        <title>Shinella lacus sp. nov., a novel member of the genus Shinella from water.</title>
        <authorList>
            <person name="Deng Y."/>
        </authorList>
    </citation>
    <scope>NUCLEOTIDE SEQUENCE</scope>
    <source>
        <strain evidence="4">JCM 31239</strain>
    </source>
</reference>
<proteinExistence type="predicted"/>
<dbReference type="InterPro" id="IPR036318">
    <property type="entry name" value="FAD-bd_PCMH-like_sf"/>
</dbReference>
<protein>
    <submittedName>
        <fullName evidence="4">Xanthine dehydrogenase family protein subunit M</fullName>
    </submittedName>
</protein>
<dbReference type="InterPro" id="IPR051312">
    <property type="entry name" value="Diverse_Substr_Oxidored"/>
</dbReference>
<dbReference type="EMBL" id="WHSC02000011">
    <property type="protein sequence ID" value="MDO6124259.1"/>
    <property type="molecule type" value="Genomic_DNA"/>
</dbReference>
<dbReference type="Pfam" id="PF03450">
    <property type="entry name" value="CO_deh_flav_C"/>
    <property type="match status" value="1"/>
</dbReference>
<feature type="domain" description="FAD-binding PCMH-type" evidence="3">
    <location>
        <begin position="1"/>
        <end position="221"/>
    </location>
</feature>
<keyword evidence="2" id="KW-0274">FAD</keyword>